<accession>A0A921JHF5</accession>
<keyword evidence="5 6" id="KW-0464">Manganese</keyword>
<evidence type="ECO:0000256" key="6">
    <source>
        <dbReference type="HAMAP-Rule" id="MF_01659"/>
    </source>
</evidence>
<dbReference type="PANTHER" id="PTHR42916:SF1">
    <property type="entry name" value="PROTEIN PHYLLO, CHLOROPLASTIC"/>
    <property type="match status" value="1"/>
</dbReference>
<comment type="cofactor">
    <cofactor evidence="6">
        <name>Mg(2+)</name>
        <dbReference type="ChEBI" id="CHEBI:18420"/>
    </cofactor>
    <cofactor evidence="6">
        <name>Mn(2+)</name>
        <dbReference type="ChEBI" id="CHEBI:29035"/>
    </cofactor>
</comment>
<evidence type="ECO:0000256" key="3">
    <source>
        <dbReference type="ARBA" id="ARBA00022842"/>
    </source>
</evidence>
<reference evidence="8" key="1">
    <citation type="journal article" date="2021" name="PeerJ">
        <title>Extensive microbial diversity within the chicken gut microbiome revealed by metagenomics and culture.</title>
        <authorList>
            <person name="Gilroy R."/>
            <person name="Ravi A."/>
            <person name="Getino M."/>
            <person name="Pursley I."/>
            <person name="Horton D.L."/>
            <person name="Alikhan N.F."/>
            <person name="Baker D."/>
            <person name="Gharbi K."/>
            <person name="Hall N."/>
            <person name="Watson M."/>
            <person name="Adriaenssens E.M."/>
            <person name="Foster-Nyarko E."/>
            <person name="Jarju S."/>
            <person name="Secka A."/>
            <person name="Antonio M."/>
            <person name="Oren A."/>
            <person name="Chaudhuri R.R."/>
            <person name="La Ragione R."/>
            <person name="Hildebrand F."/>
            <person name="Pallen M.J."/>
        </authorList>
    </citation>
    <scope>NUCLEOTIDE SEQUENCE</scope>
    <source>
        <strain evidence="8">4100</strain>
    </source>
</reference>
<keyword evidence="4 6" id="KW-0786">Thiamine pyrophosphate</keyword>
<dbReference type="InterPro" id="IPR029061">
    <property type="entry name" value="THDP-binding"/>
</dbReference>
<dbReference type="SUPFAM" id="SSF52518">
    <property type="entry name" value="Thiamin diphosphate-binding fold (THDP-binding)"/>
    <property type="match status" value="2"/>
</dbReference>
<dbReference type="HAMAP" id="MF_01659">
    <property type="entry name" value="MenD"/>
    <property type="match status" value="1"/>
</dbReference>
<sequence length="570" mass="62924">MMTTDKTAALMLTSLMVRYGIRKVFASPGSRNAPLLVAFSRCQEIDVEMVVDERCAAFMALGYAGVADEAVALLCTSGTAMLDYLPAIAEAYYRQIPLLVITADRPSEWIGQKDSQTLVQPHGLSPYVKKSVDIPEFSKHDEAKCWWCNRVINEVLTACCDSNGGPVHINMQFDTPLNRLSDGSDVNVAKVETVKPSGRLDTRLARELGQRIAPPHKVMIVLGYMKPSQTITKAVKKLSAMPNVVVLAENIANIHCDRVLTQIDAALCMVKSLTDIGRYHPDTVIYTGGSIVSGRLKQYLRTHRPKQMWYVGTEDTFVDTFQSLSLRIEMSPEAFLPQIASAICPHRAESDYADLWAGIIDNIHDCRCRYLASAGWSSLKAVADLLARVPDRWNVQLSNGMSIRLAQQVDAPHIHRWDCNRGVSGIDGSTSTAVGAQLAYRHGVTLLITGDMSLAYDLTALGVKQVTNRMRVIVLENGGGNIFRCISPAEPLPELYSCQELCLDTPFASLARAWGWECLEAHDEASLDSAMTAFVSERERPVMLVIKTDGLTDAAVWKGYFKYIAESNNR</sequence>
<comment type="function">
    <text evidence="6">Catalyzes the thiamine diphosphate-dependent decarboxylation of 2-oxoglutarate and the subsequent addition of the resulting succinic semialdehyde-thiamine pyrophosphate anion to isochorismate to yield 2-succinyl-5-enolpyruvyl-6-hydroxy-3-cyclohexene-1-carboxylate (SEPHCHC).</text>
</comment>
<feature type="domain" description="Thiamine pyrophosphate enzyme N-terminal TPP-binding" evidence="7">
    <location>
        <begin position="8"/>
        <end position="117"/>
    </location>
</feature>
<name>A0A921JHF5_9BACT</name>
<dbReference type="PANTHER" id="PTHR42916">
    <property type="entry name" value="2-SUCCINYL-5-ENOLPYRUVYL-6-HYDROXY-3-CYCLOHEXENE-1-CARBOXYLATE SYNTHASE"/>
    <property type="match status" value="1"/>
</dbReference>
<evidence type="ECO:0000256" key="2">
    <source>
        <dbReference type="ARBA" id="ARBA00022723"/>
    </source>
</evidence>
<evidence type="ECO:0000256" key="1">
    <source>
        <dbReference type="ARBA" id="ARBA00022679"/>
    </source>
</evidence>
<comment type="cofactor">
    <cofactor evidence="6">
        <name>thiamine diphosphate</name>
        <dbReference type="ChEBI" id="CHEBI:58937"/>
    </cofactor>
    <text evidence="6">Binds 1 thiamine pyrophosphate per subunit.</text>
</comment>
<dbReference type="GO" id="GO:0009234">
    <property type="term" value="P:menaquinone biosynthetic process"/>
    <property type="evidence" value="ECO:0007669"/>
    <property type="project" value="UniProtKB-UniRule"/>
</dbReference>
<dbReference type="PIRSF" id="PIRSF004983">
    <property type="entry name" value="MenD"/>
    <property type="match status" value="1"/>
</dbReference>
<dbReference type="EC" id="2.2.1.9" evidence="6"/>
<comment type="subunit">
    <text evidence="6">Homodimer.</text>
</comment>
<dbReference type="GO" id="GO:0070204">
    <property type="term" value="F:2-succinyl-5-enolpyruvyl-6-hydroxy-3-cyclohexene-1-carboxylic-acid synthase activity"/>
    <property type="evidence" value="ECO:0007669"/>
    <property type="project" value="UniProtKB-UniRule"/>
</dbReference>
<keyword evidence="3 6" id="KW-0460">Magnesium</keyword>
<keyword evidence="2 6" id="KW-0479">Metal-binding</keyword>
<gene>
    <name evidence="6 8" type="primary">menD</name>
    <name evidence="8" type="ORF">K8V47_02730</name>
</gene>
<keyword evidence="1 6" id="KW-0808">Transferase</keyword>
<dbReference type="EMBL" id="DYXT01000017">
    <property type="protein sequence ID" value="HJE38665.1"/>
    <property type="molecule type" value="Genomic_DNA"/>
</dbReference>
<comment type="pathway">
    <text evidence="6">Quinol/quinone metabolism; 1,4-dihydroxy-2-naphthoate biosynthesis; 1,4-dihydroxy-2-naphthoate from chorismate: step 2/7.</text>
</comment>
<protein>
    <recommendedName>
        <fullName evidence="6">2-succinyl-5-enolpyruvyl-6-hydroxy-3-cyclohexene-1-carboxylate synthase</fullName>
        <shortName evidence="6">SEPHCHC synthase</shortName>
        <ecNumber evidence="6">2.2.1.9</ecNumber>
    </recommendedName>
    <alternativeName>
        <fullName evidence="6">Menaquinone biosynthesis protein MenD</fullName>
    </alternativeName>
</protein>
<dbReference type="Pfam" id="PF02776">
    <property type="entry name" value="TPP_enzyme_N"/>
    <property type="match status" value="1"/>
</dbReference>
<organism evidence="8 9">
    <name type="scientific">Candidatus Amulumruptor caecigallinarius</name>
    <dbReference type="NCBI Taxonomy" id="2109911"/>
    <lineage>
        <taxon>Bacteria</taxon>
        <taxon>Pseudomonadati</taxon>
        <taxon>Bacteroidota</taxon>
        <taxon>Bacteroidia</taxon>
        <taxon>Bacteroidales</taxon>
        <taxon>Muribaculaceae</taxon>
        <taxon>Candidatus Amulumruptor</taxon>
    </lineage>
</organism>
<dbReference type="NCBIfam" id="TIGR00173">
    <property type="entry name" value="menD"/>
    <property type="match status" value="1"/>
</dbReference>
<evidence type="ECO:0000256" key="4">
    <source>
        <dbReference type="ARBA" id="ARBA00023052"/>
    </source>
</evidence>
<dbReference type="CDD" id="cd07037">
    <property type="entry name" value="TPP_PYR_MenD"/>
    <property type="match status" value="1"/>
</dbReference>
<comment type="pathway">
    <text evidence="6">Quinol/quinone metabolism; menaquinone biosynthesis.</text>
</comment>
<keyword evidence="6" id="KW-0474">Menaquinone biosynthesis</keyword>
<dbReference type="Gene3D" id="3.40.50.1220">
    <property type="entry name" value="TPP-binding domain"/>
    <property type="match status" value="1"/>
</dbReference>
<comment type="caution">
    <text evidence="8">The sequence shown here is derived from an EMBL/GenBank/DDBJ whole genome shotgun (WGS) entry which is preliminary data.</text>
</comment>
<reference evidence="8" key="2">
    <citation type="submission" date="2021-09" db="EMBL/GenBank/DDBJ databases">
        <authorList>
            <person name="Gilroy R."/>
        </authorList>
    </citation>
    <scope>NUCLEOTIDE SEQUENCE</scope>
    <source>
        <strain evidence="8">4100</strain>
    </source>
</reference>
<dbReference type="Gene3D" id="3.40.50.970">
    <property type="match status" value="2"/>
</dbReference>
<evidence type="ECO:0000256" key="5">
    <source>
        <dbReference type="ARBA" id="ARBA00023211"/>
    </source>
</evidence>
<comment type="catalytic activity">
    <reaction evidence="6">
        <text>isochorismate + 2-oxoglutarate + H(+) = 5-enolpyruvoyl-6-hydroxy-2-succinyl-cyclohex-3-ene-1-carboxylate + CO2</text>
        <dbReference type="Rhea" id="RHEA:25593"/>
        <dbReference type="ChEBI" id="CHEBI:15378"/>
        <dbReference type="ChEBI" id="CHEBI:16526"/>
        <dbReference type="ChEBI" id="CHEBI:16810"/>
        <dbReference type="ChEBI" id="CHEBI:29780"/>
        <dbReference type="ChEBI" id="CHEBI:58818"/>
        <dbReference type="EC" id="2.2.1.9"/>
    </reaction>
</comment>
<comment type="similarity">
    <text evidence="6">Belongs to the TPP enzyme family. MenD subfamily.</text>
</comment>
<dbReference type="GO" id="GO:0030976">
    <property type="term" value="F:thiamine pyrophosphate binding"/>
    <property type="evidence" value="ECO:0007669"/>
    <property type="project" value="UniProtKB-UniRule"/>
</dbReference>
<proteinExistence type="inferred from homology"/>
<dbReference type="GO" id="GO:0000287">
    <property type="term" value="F:magnesium ion binding"/>
    <property type="evidence" value="ECO:0007669"/>
    <property type="project" value="UniProtKB-UniRule"/>
</dbReference>
<evidence type="ECO:0000313" key="8">
    <source>
        <dbReference type="EMBL" id="HJE38665.1"/>
    </source>
</evidence>
<dbReference type="InterPro" id="IPR004433">
    <property type="entry name" value="MenaQ_synth_MenD"/>
</dbReference>
<dbReference type="Proteomes" id="UP000711407">
    <property type="component" value="Unassembled WGS sequence"/>
</dbReference>
<evidence type="ECO:0000313" key="9">
    <source>
        <dbReference type="Proteomes" id="UP000711407"/>
    </source>
</evidence>
<evidence type="ECO:0000259" key="7">
    <source>
        <dbReference type="Pfam" id="PF02776"/>
    </source>
</evidence>
<dbReference type="InterPro" id="IPR012001">
    <property type="entry name" value="Thiamin_PyroP_enz_TPP-bd_dom"/>
</dbReference>
<dbReference type="GO" id="GO:0030145">
    <property type="term" value="F:manganese ion binding"/>
    <property type="evidence" value="ECO:0007669"/>
    <property type="project" value="UniProtKB-UniRule"/>
</dbReference>
<dbReference type="AlphaFoldDB" id="A0A921JHF5"/>